<comment type="caution">
    <text evidence="1">The sequence shown here is derived from an EMBL/GenBank/DDBJ whole genome shotgun (WGS) entry which is preliminary data.</text>
</comment>
<protein>
    <submittedName>
        <fullName evidence="1">Uncharacterized protein</fullName>
    </submittedName>
</protein>
<dbReference type="EMBL" id="QTSX02007207">
    <property type="protein sequence ID" value="KAJ9049700.1"/>
    <property type="molecule type" value="Genomic_DNA"/>
</dbReference>
<keyword evidence="2" id="KW-1185">Reference proteome</keyword>
<accession>A0ACC2RI06</accession>
<sequence>MSEQVLTIEETNKLRVSLGLAPLEEGGSKDKDSIADENYSKLKEDRLKKAEAKRILESIEQTKSQLQLQKKFVGKSLGSKEDDNESAAKWLKKNREKIHESAKTRSSGKESKPSSSKNRIKASEDEHLNIAVGHDMKDFAEGSELFLTLKDTSVLEDGDDELVSIQLQERDKLKQKLDNKRKKSNYNPYDDEEERFGVGNSRPQKTILAHYDETLDGPLPSKKGFKINAYQANELFEHEDGAQPLVRPKGNSISLDFENLREVKDYYTKEEAEVVFKKPKNKKKKLRRKEGTENPEEHSLPIVPKSQPQLETNFVDDDDLQLALAKARRVATKRAPNLSEERFIEHLQVKQEEPEDEGPDLLTISDTSEFIQYLTNASALQSEKMLRAQLREEKASAALVKTEANAIPTVKQEEDGASIKQEDGINQEEEEIKQEDVEVKQESLEPFVEDEKPIGKGLASVLEALSKKGLYSKPTEEQIKRDRIQSEHSKWILEQRRKNVTREKERIAERHRDHKARQSGQGRDRDDEYHRDRSFAEEQQSRMANYRPDITIKHLDPEGNVLTPKEAFRQLSHKFHGKAPGMKKTEKRLAKIENAKKLASMTSSDTPLGTASALAQRQKDKGTAHIVLDGHK</sequence>
<dbReference type="Proteomes" id="UP001165960">
    <property type="component" value="Unassembled WGS sequence"/>
</dbReference>
<gene>
    <name evidence="1" type="ORF">DSO57_1021846</name>
</gene>
<organism evidence="1 2">
    <name type="scientific">Entomophthora muscae</name>
    <dbReference type="NCBI Taxonomy" id="34485"/>
    <lineage>
        <taxon>Eukaryota</taxon>
        <taxon>Fungi</taxon>
        <taxon>Fungi incertae sedis</taxon>
        <taxon>Zoopagomycota</taxon>
        <taxon>Entomophthoromycotina</taxon>
        <taxon>Entomophthoromycetes</taxon>
        <taxon>Entomophthorales</taxon>
        <taxon>Entomophthoraceae</taxon>
        <taxon>Entomophthora</taxon>
    </lineage>
</organism>
<name>A0ACC2RI06_9FUNG</name>
<proteinExistence type="predicted"/>
<evidence type="ECO:0000313" key="2">
    <source>
        <dbReference type="Proteomes" id="UP001165960"/>
    </source>
</evidence>
<reference evidence="1" key="1">
    <citation type="submission" date="2022-04" db="EMBL/GenBank/DDBJ databases">
        <title>Genome of the entomopathogenic fungus Entomophthora muscae.</title>
        <authorList>
            <person name="Elya C."/>
            <person name="Lovett B.R."/>
            <person name="Lee E."/>
            <person name="Macias A.M."/>
            <person name="Hajek A.E."/>
            <person name="De Bivort B.L."/>
            <person name="Kasson M.T."/>
            <person name="De Fine Licht H.H."/>
            <person name="Stajich J.E."/>
        </authorList>
    </citation>
    <scope>NUCLEOTIDE SEQUENCE</scope>
    <source>
        <strain evidence="1">Berkeley</strain>
    </source>
</reference>
<evidence type="ECO:0000313" key="1">
    <source>
        <dbReference type="EMBL" id="KAJ9049700.1"/>
    </source>
</evidence>